<evidence type="ECO:0000256" key="8">
    <source>
        <dbReference type="HAMAP-Rule" id="MF_00997"/>
    </source>
</evidence>
<evidence type="ECO:0000256" key="5">
    <source>
        <dbReference type="ARBA" id="ARBA00022801"/>
    </source>
</evidence>
<proteinExistence type="inferred from homology"/>
<feature type="active site" evidence="8">
    <location>
        <position position="142"/>
    </location>
</feature>
<sequence length="492" mass="55093" precursor="true">MLIRIHLSKHTFSKKILASALSLLISISPAMGIGSTELPDLGTAAVNTFSLEKEAIYGDAYMRLIRSSSPVLNDPVLNQYITELGNKLVAHAQDVKTPFYFFLIRNDEINAFAFFGGHVGVHTGLFLNADNESQLASVLSHEITHVTQRHLARSLEAQEKTSTATMASMLGAILLTIAAPQAGMAALATTQALSTQAKINYTRSNEKEADRLGTQVMVNAGFDPKATASFFAKLAARYRYTTTPPQMLLTHPLPESRITDARNRAMQYPNRFVPDNVNFQLAKARIQVRFSNYSPEAALSLFEQQLKDKSYTFKNAALYGKALALFRLKKMDESKEIIDTLLAKDKYNVFYIDTETDLLLEKQEYKIAIKMLLKRQQLKPTSNVINTNLANAYIEAGEPNNAIPLLEDLIFLNKDDQIAYSLLETAYKKLNNKAMAYFVKAESLALMADYKNAIDQLNYAYRFSKGNPLQLARINARIQQFKQSEKTLESLK</sequence>
<keyword evidence="7 8" id="KW-0482">Metalloprotease</keyword>
<comment type="cofactor">
    <cofactor evidence="8">
        <name>Zn(2+)</name>
        <dbReference type="ChEBI" id="CHEBI:29105"/>
    </cofactor>
    <text evidence="8">Binds 1 zinc ion per subunit.</text>
</comment>
<keyword evidence="1 8" id="KW-0645">Protease</keyword>
<dbReference type="PANTHER" id="PTHR22726">
    <property type="entry name" value="METALLOENDOPEPTIDASE OMA1"/>
    <property type="match status" value="1"/>
</dbReference>
<feature type="binding site" evidence="8">
    <location>
        <position position="145"/>
    </location>
    <ligand>
        <name>Zn(2+)</name>
        <dbReference type="ChEBI" id="CHEBI:29105"/>
        <note>catalytic</note>
    </ligand>
</feature>
<dbReference type="EMBL" id="JAKIKS010000118">
    <property type="protein sequence ID" value="MCL1126961.1"/>
    <property type="molecule type" value="Genomic_DNA"/>
</dbReference>
<dbReference type="InterPro" id="IPR001915">
    <property type="entry name" value="Peptidase_M48"/>
</dbReference>
<evidence type="ECO:0000259" key="9">
    <source>
        <dbReference type="Pfam" id="PF01435"/>
    </source>
</evidence>
<evidence type="ECO:0000313" key="10">
    <source>
        <dbReference type="EMBL" id="MCL1126961.1"/>
    </source>
</evidence>
<dbReference type="Gene3D" id="1.25.40.10">
    <property type="entry name" value="Tetratricopeptide repeat domain"/>
    <property type="match status" value="1"/>
</dbReference>
<dbReference type="GO" id="GO:0008237">
    <property type="term" value="F:metallopeptidase activity"/>
    <property type="evidence" value="ECO:0007669"/>
    <property type="project" value="UniProtKB-KW"/>
</dbReference>
<protein>
    <recommendedName>
        <fullName evidence="8">Putative beta-barrel assembly-enhancing protease</fullName>
        <ecNumber evidence="8">3.4.-.-</ecNumber>
    </recommendedName>
</protein>
<evidence type="ECO:0000256" key="4">
    <source>
        <dbReference type="ARBA" id="ARBA00022764"/>
    </source>
</evidence>
<feature type="domain" description="Peptidase M48" evidence="9">
    <location>
        <begin position="78"/>
        <end position="264"/>
    </location>
</feature>
<dbReference type="RefSeq" id="WP_248942370.1">
    <property type="nucleotide sequence ID" value="NZ_JAKIKS010000118.1"/>
</dbReference>
<keyword evidence="6 8" id="KW-0862">Zinc</keyword>
<keyword evidence="2 8" id="KW-0479">Metal-binding</keyword>
<evidence type="ECO:0000256" key="7">
    <source>
        <dbReference type="ARBA" id="ARBA00023049"/>
    </source>
</evidence>
<evidence type="ECO:0000256" key="6">
    <source>
        <dbReference type="ARBA" id="ARBA00022833"/>
    </source>
</evidence>
<comment type="subcellular location">
    <subcellularLocation>
        <location evidence="8">Periplasm</location>
    </subcellularLocation>
</comment>
<dbReference type="HAMAP" id="MF_00997">
    <property type="entry name" value="Protease_BepA"/>
    <property type="match status" value="1"/>
</dbReference>
<reference evidence="10 11" key="1">
    <citation type="submission" date="2022-01" db="EMBL/GenBank/DDBJ databases">
        <title>Whole genome-based taxonomy of the Shewanellaceae.</title>
        <authorList>
            <person name="Martin-Rodriguez A.J."/>
        </authorList>
    </citation>
    <scope>NUCLEOTIDE SEQUENCE [LARGE SCALE GENOMIC DNA]</scope>
    <source>
        <strain evidence="10 11">DSM 17177</strain>
    </source>
</reference>
<dbReference type="InterPro" id="IPR011990">
    <property type="entry name" value="TPR-like_helical_dom_sf"/>
</dbReference>
<dbReference type="PANTHER" id="PTHR22726:SF1">
    <property type="entry name" value="METALLOENDOPEPTIDASE OMA1, MITOCHONDRIAL"/>
    <property type="match status" value="1"/>
</dbReference>
<feature type="active site" description="Proton donor" evidence="8">
    <location>
        <position position="210"/>
    </location>
</feature>
<evidence type="ECO:0000313" key="11">
    <source>
        <dbReference type="Proteomes" id="UP001203423"/>
    </source>
</evidence>
<dbReference type="CDD" id="cd07333">
    <property type="entry name" value="M48C_bepA_like"/>
    <property type="match status" value="1"/>
</dbReference>
<comment type="function">
    <text evidence="8">Functions as both a chaperone and a metalloprotease. Maintains the integrity of the outer membrane by promoting either the assembly or the elimination of outer membrane proteins, depending on their folding state.</text>
</comment>
<dbReference type="SMART" id="SM00028">
    <property type="entry name" value="TPR"/>
    <property type="match status" value="3"/>
</dbReference>
<dbReference type="EC" id="3.4.-.-" evidence="8"/>
<dbReference type="InterPro" id="IPR019734">
    <property type="entry name" value="TPR_rpt"/>
</dbReference>
<dbReference type="Proteomes" id="UP001203423">
    <property type="component" value="Unassembled WGS sequence"/>
</dbReference>
<keyword evidence="11" id="KW-1185">Reference proteome</keyword>
<keyword evidence="4 8" id="KW-0574">Periplasm</keyword>
<organism evidence="10 11">
    <name type="scientific">Shewanella surugensis</name>
    <dbReference type="NCBI Taxonomy" id="212020"/>
    <lineage>
        <taxon>Bacteria</taxon>
        <taxon>Pseudomonadati</taxon>
        <taxon>Pseudomonadota</taxon>
        <taxon>Gammaproteobacteria</taxon>
        <taxon>Alteromonadales</taxon>
        <taxon>Shewanellaceae</taxon>
        <taxon>Shewanella</taxon>
    </lineage>
</organism>
<evidence type="ECO:0000256" key="2">
    <source>
        <dbReference type="ARBA" id="ARBA00022723"/>
    </source>
</evidence>
<gene>
    <name evidence="10" type="ORF">L2764_21400</name>
</gene>
<dbReference type="InterPro" id="IPR030873">
    <property type="entry name" value="Protease_BepA"/>
</dbReference>
<dbReference type="Pfam" id="PF01435">
    <property type="entry name" value="Peptidase_M48"/>
    <property type="match status" value="1"/>
</dbReference>
<feature type="chain" id="PRO_5044902695" description="Putative beta-barrel assembly-enhancing protease" evidence="8">
    <location>
        <begin position="33"/>
        <end position="492"/>
    </location>
</feature>
<keyword evidence="5 8" id="KW-0378">Hydrolase</keyword>
<feature type="binding site" evidence="8">
    <location>
        <position position="206"/>
    </location>
    <ligand>
        <name>Zn(2+)</name>
        <dbReference type="ChEBI" id="CHEBI:29105"/>
        <note>catalytic</note>
    </ligand>
</feature>
<comment type="caution">
    <text evidence="10">The sequence shown here is derived from an EMBL/GenBank/DDBJ whole genome shotgun (WGS) entry which is preliminary data.</text>
</comment>
<name>A0ABT0LGX8_9GAMM</name>
<evidence type="ECO:0000256" key="1">
    <source>
        <dbReference type="ARBA" id="ARBA00022670"/>
    </source>
</evidence>
<evidence type="ECO:0000256" key="3">
    <source>
        <dbReference type="ARBA" id="ARBA00022729"/>
    </source>
</evidence>
<keyword evidence="3 8" id="KW-0732">Signal</keyword>
<dbReference type="InterPro" id="IPR051156">
    <property type="entry name" value="Mito/Outer_Membr_Metalloprot"/>
</dbReference>
<dbReference type="SUPFAM" id="SSF48452">
    <property type="entry name" value="TPR-like"/>
    <property type="match status" value="1"/>
</dbReference>
<feature type="binding site" evidence="8">
    <location>
        <position position="141"/>
    </location>
    <ligand>
        <name>Zn(2+)</name>
        <dbReference type="ChEBI" id="CHEBI:29105"/>
        <note>catalytic</note>
    </ligand>
</feature>
<accession>A0ABT0LGX8</accession>
<comment type="similarity">
    <text evidence="8">Belongs to the peptidase M48 family. BepA subfamily.</text>
</comment>
<feature type="signal peptide" evidence="8">
    <location>
        <begin position="1"/>
        <end position="32"/>
    </location>
</feature>
<dbReference type="Gene3D" id="3.30.2010.10">
    <property type="entry name" value="Metalloproteases ('zincins'), catalytic domain"/>
    <property type="match status" value="1"/>
</dbReference>